<protein>
    <submittedName>
        <fullName evidence="2">Uncharacterized protein</fullName>
    </submittedName>
</protein>
<sequence>MIPLHVNTKEIKESLWKMSRFSKAQRKVSTWREPIKNTEDSRKTKI</sequence>
<feature type="region of interest" description="Disordered" evidence="1">
    <location>
        <begin position="27"/>
        <end position="46"/>
    </location>
</feature>
<organism evidence="2 3">
    <name type="scientific">Stegodyphus mimosarum</name>
    <name type="common">African social velvet spider</name>
    <dbReference type="NCBI Taxonomy" id="407821"/>
    <lineage>
        <taxon>Eukaryota</taxon>
        <taxon>Metazoa</taxon>
        <taxon>Ecdysozoa</taxon>
        <taxon>Arthropoda</taxon>
        <taxon>Chelicerata</taxon>
        <taxon>Arachnida</taxon>
        <taxon>Araneae</taxon>
        <taxon>Araneomorphae</taxon>
        <taxon>Entelegynae</taxon>
        <taxon>Eresoidea</taxon>
        <taxon>Eresidae</taxon>
        <taxon>Stegodyphus</taxon>
    </lineage>
</organism>
<dbReference type="OrthoDB" id="10492300at2759"/>
<name>A0A087UJC3_STEMI</name>
<reference evidence="2 3" key="1">
    <citation type="submission" date="2013-11" db="EMBL/GenBank/DDBJ databases">
        <title>Genome sequencing of Stegodyphus mimosarum.</title>
        <authorList>
            <person name="Bechsgaard J."/>
        </authorList>
    </citation>
    <scope>NUCLEOTIDE SEQUENCE [LARGE SCALE GENOMIC DNA]</scope>
</reference>
<dbReference type="EMBL" id="KK120075">
    <property type="protein sequence ID" value="KFM77462.1"/>
    <property type="molecule type" value="Genomic_DNA"/>
</dbReference>
<gene>
    <name evidence="2" type="ORF">X975_00591</name>
</gene>
<dbReference type="AlphaFoldDB" id="A0A087UJC3"/>
<evidence type="ECO:0000313" key="3">
    <source>
        <dbReference type="Proteomes" id="UP000054359"/>
    </source>
</evidence>
<accession>A0A087UJC3</accession>
<dbReference type="Proteomes" id="UP000054359">
    <property type="component" value="Unassembled WGS sequence"/>
</dbReference>
<feature type="compositionally biased region" description="Basic and acidic residues" evidence="1">
    <location>
        <begin position="33"/>
        <end position="46"/>
    </location>
</feature>
<keyword evidence="3" id="KW-1185">Reference proteome</keyword>
<proteinExistence type="predicted"/>
<evidence type="ECO:0000256" key="1">
    <source>
        <dbReference type="SAM" id="MobiDB-lite"/>
    </source>
</evidence>
<evidence type="ECO:0000313" key="2">
    <source>
        <dbReference type="EMBL" id="KFM77462.1"/>
    </source>
</evidence>
<feature type="non-terminal residue" evidence="2">
    <location>
        <position position="46"/>
    </location>
</feature>